<feature type="transmembrane region" description="Helical" evidence="1">
    <location>
        <begin position="122"/>
        <end position="142"/>
    </location>
</feature>
<protein>
    <submittedName>
        <fullName evidence="2">Uncharacterized protein</fullName>
    </submittedName>
</protein>
<keyword evidence="3" id="KW-1185">Reference proteome</keyword>
<evidence type="ECO:0000313" key="3">
    <source>
        <dbReference type="Proteomes" id="UP000323521"/>
    </source>
</evidence>
<dbReference type="EMBL" id="CP017634">
    <property type="protein sequence ID" value="ATW25789.1"/>
    <property type="molecule type" value="Genomic_DNA"/>
</dbReference>
<dbReference type="RefSeq" id="WP_148135059.1">
    <property type="nucleotide sequence ID" value="NZ_CP017634.1"/>
</dbReference>
<dbReference type="OrthoDB" id="1813125at2"/>
<dbReference type="AlphaFoldDB" id="A0A3G1KTK4"/>
<feature type="transmembrane region" description="Helical" evidence="1">
    <location>
        <begin position="90"/>
        <end position="110"/>
    </location>
</feature>
<dbReference type="KEGG" id="fwa:DCMF_14360"/>
<reference evidence="2 3" key="1">
    <citation type="submission" date="2016-10" db="EMBL/GenBank/DDBJ databases">
        <title>Complete Genome Sequence of Peptococcaceae strain DCMF.</title>
        <authorList>
            <person name="Edwards R.J."/>
            <person name="Holland S.I."/>
            <person name="Deshpande N.P."/>
            <person name="Wong Y.K."/>
            <person name="Ertan H."/>
            <person name="Manefield M."/>
            <person name="Russell T.L."/>
            <person name="Lee M.J."/>
        </authorList>
    </citation>
    <scope>NUCLEOTIDE SEQUENCE [LARGE SCALE GENOMIC DNA]</scope>
    <source>
        <strain evidence="2 3">DCMF</strain>
    </source>
</reference>
<keyword evidence="1" id="KW-1133">Transmembrane helix</keyword>
<organism evidence="2 3">
    <name type="scientific">Formimonas warabiya</name>
    <dbReference type="NCBI Taxonomy" id="1761012"/>
    <lineage>
        <taxon>Bacteria</taxon>
        <taxon>Bacillati</taxon>
        <taxon>Bacillota</taxon>
        <taxon>Clostridia</taxon>
        <taxon>Eubacteriales</taxon>
        <taxon>Peptococcaceae</taxon>
        <taxon>Candidatus Formimonas</taxon>
    </lineage>
</organism>
<sequence>MDDKFIDGVIAGAIAGLIKNTPDLLFHNLLNITGKSFWDYANIIATGRHPHGLIEQIYSFFFEIVFSISVGLIYIFVIPYLRTKYNLLRGAIYGAMVWFAIRAWVTAFHIEPLMQEDQSTMIVNSILSILFGIILEWLLQVLKNKHYEGLS</sequence>
<evidence type="ECO:0000256" key="1">
    <source>
        <dbReference type="SAM" id="Phobius"/>
    </source>
</evidence>
<dbReference type="Proteomes" id="UP000323521">
    <property type="component" value="Chromosome"/>
</dbReference>
<gene>
    <name evidence="2" type="ORF">DCMF_14360</name>
</gene>
<proteinExistence type="predicted"/>
<accession>A0A3G1KTK4</accession>
<keyword evidence="1" id="KW-0812">Transmembrane</keyword>
<feature type="transmembrane region" description="Helical" evidence="1">
    <location>
        <begin position="57"/>
        <end position="78"/>
    </location>
</feature>
<name>A0A3G1KTK4_FORW1</name>
<evidence type="ECO:0000313" key="2">
    <source>
        <dbReference type="EMBL" id="ATW25789.1"/>
    </source>
</evidence>
<keyword evidence="1" id="KW-0472">Membrane</keyword>